<feature type="transmembrane region" description="Helical" evidence="1">
    <location>
        <begin position="21"/>
        <end position="40"/>
    </location>
</feature>
<evidence type="ECO:0000313" key="3">
    <source>
        <dbReference type="Proteomes" id="UP000683925"/>
    </source>
</evidence>
<reference evidence="2" key="1">
    <citation type="submission" date="2021-01" db="EMBL/GenBank/DDBJ databases">
        <authorList>
            <consortium name="Genoscope - CEA"/>
            <person name="William W."/>
        </authorList>
    </citation>
    <scope>NUCLEOTIDE SEQUENCE</scope>
</reference>
<keyword evidence="1" id="KW-0472">Membrane</keyword>
<keyword evidence="1" id="KW-1133">Transmembrane helix</keyword>
<proteinExistence type="predicted"/>
<keyword evidence="3" id="KW-1185">Reference proteome</keyword>
<evidence type="ECO:0008006" key="4">
    <source>
        <dbReference type="Google" id="ProtNLM"/>
    </source>
</evidence>
<accession>A0A8S1WE01</accession>
<comment type="caution">
    <text evidence="2">The sequence shown here is derived from an EMBL/GenBank/DDBJ whole genome shotgun (WGS) entry which is preliminary data.</text>
</comment>
<sequence length="120" mass="14776">MFWKVKDIYIYMCCICKQNKVYRNIWVGYLLWPLFLFTLIGEFNLICLHQIQFIILCSQQLWISQWENLERFLNCLSKLNAFRQQFSDVILDVFIHHFNTPLYKQDEFFKFFVQQKERGG</sequence>
<evidence type="ECO:0000256" key="1">
    <source>
        <dbReference type="SAM" id="Phobius"/>
    </source>
</evidence>
<dbReference type="EMBL" id="CAJJDP010000092">
    <property type="protein sequence ID" value="CAD8188524.1"/>
    <property type="molecule type" value="Genomic_DNA"/>
</dbReference>
<dbReference type="Proteomes" id="UP000683925">
    <property type="component" value="Unassembled WGS sequence"/>
</dbReference>
<name>A0A8S1WE01_PAROT</name>
<evidence type="ECO:0000313" key="2">
    <source>
        <dbReference type="EMBL" id="CAD8188524.1"/>
    </source>
</evidence>
<protein>
    <recommendedName>
        <fullName evidence="4">Transmembrane protein</fullName>
    </recommendedName>
</protein>
<keyword evidence="1" id="KW-0812">Transmembrane</keyword>
<gene>
    <name evidence="2" type="ORF">POCTA_138.1.T0930001</name>
</gene>
<organism evidence="2 3">
    <name type="scientific">Paramecium octaurelia</name>
    <dbReference type="NCBI Taxonomy" id="43137"/>
    <lineage>
        <taxon>Eukaryota</taxon>
        <taxon>Sar</taxon>
        <taxon>Alveolata</taxon>
        <taxon>Ciliophora</taxon>
        <taxon>Intramacronucleata</taxon>
        <taxon>Oligohymenophorea</taxon>
        <taxon>Peniculida</taxon>
        <taxon>Parameciidae</taxon>
        <taxon>Paramecium</taxon>
    </lineage>
</organism>
<dbReference type="AlphaFoldDB" id="A0A8S1WE01"/>